<protein>
    <recommendedName>
        <fullName evidence="2">glucuronosyltransferase</fullName>
        <ecNumber evidence="2">2.4.1.17</ecNumber>
    </recommendedName>
</protein>
<evidence type="ECO:0000256" key="3">
    <source>
        <dbReference type="ARBA" id="ARBA00022676"/>
    </source>
</evidence>
<comment type="similarity">
    <text evidence="1">Belongs to the UDP-glycosyltransferase family.</text>
</comment>
<gene>
    <name evidence="7" type="ORF">TELCIR_06969</name>
</gene>
<dbReference type="InterPro" id="IPR002213">
    <property type="entry name" value="UDP_glucos_trans"/>
</dbReference>
<dbReference type="AlphaFoldDB" id="A0A2G9UNU7"/>
<evidence type="ECO:0000256" key="5">
    <source>
        <dbReference type="ARBA" id="ARBA00022729"/>
    </source>
</evidence>
<organism evidence="7 8">
    <name type="scientific">Teladorsagia circumcincta</name>
    <name type="common">Brown stomach worm</name>
    <name type="synonym">Ostertagia circumcincta</name>
    <dbReference type="NCBI Taxonomy" id="45464"/>
    <lineage>
        <taxon>Eukaryota</taxon>
        <taxon>Metazoa</taxon>
        <taxon>Ecdysozoa</taxon>
        <taxon>Nematoda</taxon>
        <taxon>Chromadorea</taxon>
        <taxon>Rhabditida</taxon>
        <taxon>Rhabditina</taxon>
        <taxon>Rhabditomorpha</taxon>
        <taxon>Strongyloidea</taxon>
        <taxon>Trichostrongylidae</taxon>
        <taxon>Teladorsagia</taxon>
    </lineage>
</organism>
<comment type="catalytic activity">
    <reaction evidence="6">
        <text>glucuronate acceptor + UDP-alpha-D-glucuronate = acceptor beta-D-glucuronoside + UDP + H(+)</text>
        <dbReference type="Rhea" id="RHEA:21032"/>
        <dbReference type="ChEBI" id="CHEBI:15378"/>
        <dbReference type="ChEBI" id="CHEBI:58052"/>
        <dbReference type="ChEBI" id="CHEBI:58223"/>
        <dbReference type="ChEBI" id="CHEBI:132367"/>
        <dbReference type="ChEBI" id="CHEBI:132368"/>
        <dbReference type="EC" id="2.4.1.17"/>
    </reaction>
</comment>
<dbReference type="Gene3D" id="3.40.50.2000">
    <property type="entry name" value="Glycogen Phosphorylase B"/>
    <property type="match status" value="1"/>
</dbReference>
<dbReference type="EMBL" id="KZ346042">
    <property type="protein sequence ID" value="PIO71140.1"/>
    <property type="molecule type" value="Genomic_DNA"/>
</dbReference>
<keyword evidence="5" id="KW-0732">Signal</keyword>
<dbReference type="PANTHER" id="PTHR48043:SF154">
    <property type="entry name" value="GLUCURONOSYLTRANSFERASE"/>
    <property type="match status" value="1"/>
</dbReference>
<dbReference type="EC" id="2.4.1.17" evidence="2"/>
<dbReference type="InterPro" id="IPR050271">
    <property type="entry name" value="UDP-glycosyltransferase"/>
</dbReference>
<dbReference type="PANTHER" id="PTHR48043">
    <property type="entry name" value="EG:EG0003.4 PROTEIN-RELATED"/>
    <property type="match status" value="1"/>
</dbReference>
<proteinExistence type="inferred from homology"/>
<sequence>MYLLTEKTNLPKITILSPVLDPEIETFGNKLPAHTIHLKLEKDATDDWYHLQMKKPAQWTAPPCTGLCLKWSDYQLMVEQTYRLCKALVDDDDMMHRLRESKFELVYSEGLDTCGPVGLSPFSDELSFIERLINFNLHIFFEIYKKWLDGRFWRMFNEKEPGIPAIRDILYEKTALIMTNVHEFAETTRPRTNMIRYIGGSTIYDPQPLNKELSNVLNERPTTVLFCMGTIVYSKDMPEWMKNVFIETFALFPNMTFLWKYEDPDDVIFKNIPNVHPVEWIPQTDLLGKRLVLANLFALLK</sequence>
<accession>A0A2G9UNU7</accession>
<evidence type="ECO:0000256" key="1">
    <source>
        <dbReference type="ARBA" id="ARBA00009995"/>
    </source>
</evidence>
<reference evidence="7 8" key="1">
    <citation type="submission" date="2015-09" db="EMBL/GenBank/DDBJ databases">
        <title>Draft genome of the parasitic nematode Teladorsagia circumcincta isolate WARC Sus (inbred).</title>
        <authorList>
            <person name="Mitreva M."/>
        </authorList>
    </citation>
    <scope>NUCLEOTIDE SEQUENCE [LARGE SCALE GENOMIC DNA]</scope>
    <source>
        <strain evidence="7 8">S</strain>
    </source>
</reference>
<dbReference type="Proteomes" id="UP000230423">
    <property type="component" value="Unassembled WGS sequence"/>
</dbReference>
<keyword evidence="4" id="KW-0808">Transferase</keyword>
<evidence type="ECO:0000256" key="2">
    <source>
        <dbReference type="ARBA" id="ARBA00012544"/>
    </source>
</evidence>
<evidence type="ECO:0000313" key="7">
    <source>
        <dbReference type="EMBL" id="PIO71140.1"/>
    </source>
</evidence>
<evidence type="ECO:0000313" key="8">
    <source>
        <dbReference type="Proteomes" id="UP000230423"/>
    </source>
</evidence>
<dbReference type="Pfam" id="PF00201">
    <property type="entry name" value="UDPGT"/>
    <property type="match status" value="1"/>
</dbReference>
<dbReference type="GO" id="GO:0015020">
    <property type="term" value="F:glucuronosyltransferase activity"/>
    <property type="evidence" value="ECO:0007669"/>
    <property type="project" value="UniProtKB-EC"/>
</dbReference>
<evidence type="ECO:0000256" key="4">
    <source>
        <dbReference type="ARBA" id="ARBA00022679"/>
    </source>
</evidence>
<keyword evidence="3" id="KW-0328">Glycosyltransferase</keyword>
<dbReference type="SUPFAM" id="SSF53756">
    <property type="entry name" value="UDP-Glycosyltransferase/glycogen phosphorylase"/>
    <property type="match status" value="1"/>
</dbReference>
<name>A0A2G9UNU7_TELCI</name>
<dbReference type="OrthoDB" id="5845678at2759"/>
<evidence type="ECO:0000256" key="6">
    <source>
        <dbReference type="ARBA" id="ARBA00047475"/>
    </source>
</evidence>
<keyword evidence="8" id="KW-1185">Reference proteome</keyword>